<dbReference type="OrthoDB" id="2632552at2759"/>
<name>A0A0D0CF27_9AGAM</name>
<reference evidence="1 2" key="1">
    <citation type="submission" date="2014-04" db="EMBL/GenBank/DDBJ databases">
        <authorList>
            <consortium name="DOE Joint Genome Institute"/>
            <person name="Kuo A."/>
            <person name="Kohler A."/>
            <person name="Jargeat P."/>
            <person name="Nagy L.G."/>
            <person name="Floudas D."/>
            <person name="Copeland A."/>
            <person name="Barry K.W."/>
            <person name="Cichocki N."/>
            <person name="Veneault-Fourrey C."/>
            <person name="LaButti K."/>
            <person name="Lindquist E.A."/>
            <person name="Lipzen A."/>
            <person name="Lundell T."/>
            <person name="Morin E."/>
            <person name="Murat C."/>
            <person name="Sun H."/>
            <person name="Tunlid A."/>
            <person name="Henrissat B."/>
            <person name="Grigoriev I.V."/>
            <person name="Hibbett D.S."/>
            <person name="Martin F."/>
            <person name="Nordberg H.P."/>
            <person name="Cantor M.N."/>
            <person name="Hua S.X."/>
        </authorList>
    </citation>
    <scope>NUCLEOTIDE SEQUENCE [LARGE SCALE GENOMIC DNA]</scope>
    <source>
        <strain evidence="1 2">Ve08.2h10</strain>
    </source>
</reference>
<dbReference type="InParanoid" id="A0A0D0CF27"/>
<evidence type="ECO:0000313" key="2">
    <source>
        <dbReference type="Proteomes" id="UP000054538"/>
    </source>
</evidence>
<dbReference type="EMBL" id="KN825819">
    <property type="protein sequence ID" value="KIK81327.1"/>
    <property type="molecule type" value="Genomic_DNA"/>
</dbReference>
<proteinExistence type="predicted"/>
<organism evidence="1 2">
    <name type="scientific">Paxillus rubicundulus Ve08.2h10</name>
    <dbReference type="NCBI Taxonomy" id="930991"/>
    <lineage>
        <taxon>Eukaryota</taxon>
        <taxon>Fungi</taxon>
        <taxon>Dikarya</taxon>
        <taxon>Basidiomycota</taxon>
        <taxon>Agaricomycotina</taxon>
        <taxon>Agaricomycetes</taxon>
        <taxon>Agaricomycetidae</taxon>
        <taxon>Boletales</taxon>
        <taxon>Paxilineae</taxon>
        <taxon>Paxillaceae</taxon>
        <taxon>Paxillus</taxon>
    </lineage>
</organism>
<evidence type="ECO:0000313" key="1">
    <source>
        <dbReference type="EMBL" id="KIK81327.1"/>
    </source>
</evidence>
<dbReference type="AlphaFoldDB" id="A0A0D0CF27"/>
<reference evidence="2" key="2">
    <citation type="submission" date="2015-01" db="EMBL/GenBank/DDBJ databases">
        <title>Evolutionary Origins and Diversification of the Mycorrhizal Mutualists.</title>
        <authorList>
            <consortium name="DOE Joint Genome Institute"/>
            <consortium name="Mycorrhizal Genomics Consortium"/>
            <person name="Kohler A."/>
            <person name="Kuo A."/>
            <person name="Nagy L.G."/>
            <person name="Floudas D."/>
            <person name="Copeland A."/>
            <person name="Barry K.W."/>
            <person name="Cichocki N."/>
            <person name="Veneault-Fourrey C."/>
            <person name="LaButti K."/>
            <person name="Lindquist E.A."/>
            <person name="Lipzen A."/>
            <person name="Lundell T."/>
            <person name="Morin E."/>
            <person name="Murat C."/>
            <person name="Riley R."/>
            <person name="Ohm R."/>
            <person name="Sun H."/>
            <person name="Tunlid A."/>
            <person name="Henrissat B."/>
            <person name="Grigoriev I.V."/>
            <person name="Hibbett D.S."/>
            <person name="Martin F."/>
        </authorList>
    </citation>
    <scope>NUCLEOTIDE SEQUENCE [LARGE SCALE GENOMIC DNA]</scope>
    <source>
        <strain evidence="2">Ve08.2h10</strain>
    </source>
</reference>
<keyword evidence="2" id="KW-1185">Reference proteome</keyword>
<protein>
    <submittedName>
        <fullName evidence="1">Uncharacterized protein</fullName>
    </submittedName>
</protein>
<accession>A0A0D0CF27</accession>
<sequence length="129" mass="14057">MGAQEASRASNACPPATPAGTLHRPLSFQNKLCVHPPISNNILDQISDHLIFQNQSNNKQLPVAVHLGIFLNHTGHYGNTSSPEDITQWAGVGFGTVNNCTHCVMATILDQHNNFLYILDAQSKEIQQA</sequence>
<dbReference type="Proteomes" id="UP000054538">
    <property type="component" value="Unassembled WGS sequence"/>
</dbReference>
<dbReference type="HOGENOM" id="CLU_018552_16_0_1"/>
<gene>
    <name evidence="1" type="ORF">PAXRUDRAFT_156353</name>
</gene>